<dbReference type="InterPro" id="IPR000700">
    <property type="entry name" value="PAS-assoc_C"/>
</dbReference>
<accession>A0ABQ0IA31</accession>
<evidence type="ECO:0000256" key="3">
    <source>
        <dbReference type="ARBA" id="ARBA00022553"/>
    </source>
</evidence>
<dbReference type="EC" id="2.7.13.3" evidence="2"/>
<feature type="coiled-coil region" evidence="5">
    <location>
        <begin position="127"/>
        <end position="157"/>
    </location>
</feature>
<dbReference type="InterPro" id="IPR001610">
    <property type="entry name" value="PAC"/>
</dbReference>
<dbReference type="PANTHER" id="PTHR43547:SF2">
    <property type="entry name" value="HYBRID SIGNAL TRANSDUCTION HISTIDINE KINASE C"/>
    <property type="match status" value="1"/>
</dbReference>
<dbReference type="PROSITE" id="PS50112">
    <property type="entry name" value="PAS"/>
    <property type="match status" value="1"/>
</dbReference>
<protein>
    <recommendedName>
        <fullName evidence="2">histidine kinase</fullName>
        <ecNumber evidence="2">2.7.13.3</ecNumber>
    </recommendedName>
</protein>
<dbReference type="Pfam" id="PF02518">
    <property type="entry name" value="HATPase_c"/>
    <property type="match status" value="2"/>
</dbReference>
<feature type="domain" description="PAS" evidence="8">
    <location>
        <begin position="584"/>
        <end position="654"/>
    </location>
</feature>
<name>A0ABQ0IA31_9ALTE</name>
<evidence type="ECO:0000256" key="4">
    <source>
        <dbReference type="PROSITE-ProRule" id="PRU00169"/>
    </source>
</evidence>
<comment type="caution">
    <text evidence="10">The sequence shown here is derived from an EMBL/GenBank/DDBJ whole genome shotgun (WGS) entry which is preliminary data.</text>
</comment>
<feature type="modified residue" description="4-aspartylphosphate" evidence="4">
    <location>
        <position position="473"/>
    </location>
</feature>
<dbReference type="InterPro" id="IPR036097">
    <property type="entry name" value="HisK_dim/P_sf"/>
</dbReference>
<dbReference type="PROSITE" id="PS50109">
    <property type="entry name" value="HIS_KIN"/>
    <property type="match status" value="2"/>
</dbReference>
<dbReference type="Proteomes" id="UP000008372">
    <property type="component" value="Unassembled WGS sequence"/>
</dbReference>
<keyword evidence="11" id="KW-1185">Reference proteome</keyword>
<dbReference type="PROSITE" id="PS50110">
    <property type="entry name" value="RESPONSE_REGULATORY"/>
    <property type="match status" value="1"/>
</dbReference>
<feature type="domain" description="Response regulatory" evidence="7">
    <location>
        <begin position="425"/>
        <end position="540"/>
    </location>
</feature>
<dbReference type="RefSeq" id="WP_008305085.1">
    <property type="nucleotide sequence ID" value="NZ_BAEK01000054.1"/>
</dbReference>
<dbReference type="InterPro" id="IPR005467">
    <property type="entry name" value="His_kinase_dom"/>
</dbReference>
<proteinExistence type="predicted"/>
<evidence type="ECO:0000259" key="6">
    <source>
        <dbReference type="PROSITE" id="PS50109"/>
    </source>
</evidence>
<evidence type="ECO:0000259" key="9">
    <source>
        <dbReference type="PROSITE" id="PS50113"/>
    </source>
</evidence>
<sequence>MNNEEKKEIEGYARIVLDNMFHFAGLLDLKGRIKFINKPALEAVGMELDNLMGINFWESNWFQTSKENVNLQKIFIKSALEGNFIRADIEVYGKNNGKDKIITDYSLTPIFNKDKEVIFLLAEGRDITDKKNLEKELEEKNKNLESLIKKNKILSEQQRDFFSNISHEFKTPLSLIIGNIDLYISSNFNHEVPSEISSIRQNALSVLSLVEEMLELSKIDDGRITTNFNETDISEIIQKVISGFYSLACHRKISITTNFKDPIIASVDKNKLITIVTNLLSNSFKMIPDGGSINFETEITEHNQFTIKISDDGPGIPDSYKEKIFDRFQTGSSSFKTYHSSTGLGLAIVKEYCDIHGGDIELHDRKPYGTVFTITLPFREVNTLSSGINMGEAEKYSPPPSPFKSDILAGTPVKAATPYRVDSEYILIVDDNVEVADLIARSINKHYNISICYNGQEAWEIINQEQPLLILTDLMMPVEDGLSLINRIKSDSHLKEIPIIVLSAKKDEEARMNLLSGYVDDYITKPFFIPELISRVRNTVELYKSKKIIQKELSSHNSDLSVLIKQLIDARNELQVANNTQKNMQYRMNAIYKSSSIGIAVIDQSYNFVDINPFLCDLLGYSYGELIRKNIFDVTYDKDREITKNRLEGLTDDTINNYNHEKRFVSKDGKIIWTTASAFAIPSNENESSLLIGIIQDISDKVAMQQSLEESRRDMEHFSRVSTVSEFASSIVHELNQPLSAIVINSKACENWLIRSDIDSPEVIHSLDLIKYDAIRSSDIIVSIRNYIKKSKPEYSYCSLSEILGDVIKIITPELRLHGISFILPHISEKLKTYIDTTAIKQVFINIVLNAIQALQSQTSDSKQISISINNINNKIEISIIDNGPGVSPDKLKNLFQPFSSTKKSGLGLGLSICRGILEEHSSTLSYSENSPKGAIFTFHLNSE</sequence>
<dbReference type="InterPro" id="IPR001789">
    <property type="entry name" value="Sig_transdc_resp-reg_receiver"/>
</dbReference>
<dbReference type="SUPFAM" id="SSF55874">
    <property type="entry name" value="ATPase domain of HSP90 chaperone/DNA topoisomerase II/histidine kinase"/>
    <property type="match status" value="2"/>
</dbReference>
<dbReference type="SMART" id="SM00091">
    <property type="entry name" value="PAS"/>
    <property type="match status" value="2"/>
</dbReference>
<dbReference type="PRINTS" id="PR00344">
    <property type="entry name" value="BCTRLSENSOR"/>
</dbReference>
<dbReference type="InterPro" id="IPR004358">
    <property type="entry name" value="Sig_transdc_His_kin-like_C"/>
</dbReference>
<feature type="domain" description="Histidine kinase" evidence="6">
    <location>
        <begin position="164"/>
        <end position="380"/>
    </location>
</feature>
<evidence type="ECO:0000259" key="7">
    <source>
        <dbReference type="PROSITE" id="PS50110"/>
    </source>
</evidence>
<gene>
    <name evidence="10" type="ORF">GAGA_3382</name>
</gene>
<dbReference type="Gene3D" id="3.40.50.2300">
    <property type="match status" value="1"/>
</dbReference>
<dbReference type="InterPro" id="IPR000014">
    <property type="entry name" value="PAS"/>
</dbReference>
<evidence type="ECO:0000313" key="10">
    <source>
        <dbReference type="EMBL" id="GAC06216.1"/>
    </source>
</evidence>
<dbReference type="PROSITE" id="PS50113">
    <property type="entry name" value="PAC"/>
    <property type="match status" value="2"/>
</dbReference>
<evidence type="ECO:0000256" key="2">
    <source>
        <dbReference type="ARBA" id="ARBA00012438"/>
    </source>
</evidence>
<reference evidence="10 11" key="1">
    <citation type="journal article" date="2014" name="Environ. Microbiol.">
        <title>Comparative genomics of the marine bacterial genus Glaciecola reveals the high degree of genomic diversity and genomic characteristic for cold adaptation.</title>
        <authorList>
            <person name="Qin Q.L."/>
            <person name="Xie B.B."/>
            <person name="Yu Y."/>
            <person name="Shu Y.L."/>
            <person name="Rong J.C."/>
            <person name="Zhang Y.J."/>
            <person name="Zhao D.L."/>
            <person name="Chen X.L."/>
            <person name="Zhang X.Y."/>
            <person name="Chen B."/>
            <person name="Zhou B.C."/>
            <person name="Zhang Y.Z."/>
        </authorList>
    </citation>
    <scope>NUCLEOTIDE SEQUENCE [LARGE SCALE GENOMIC DNA]</scope>
    <source>
        <strain evidence="10 11">NO2</strain>
    </source>
</reference>
<dbReference type="InterPro" id="IPR003594">
    <property type="entry name" value="HATPase_dom"/>
</dbReference>
<dbReference type="NCBIfam" id="TIGR00229">
    <property type="entry name" value="sensory_box"/>
    <property type="match status" value="2"/>
</dbReference>
<dbReference type="Pfam" id="PF13426">
    <property type="entry name" value="PAS_9"/>
    <property type="match status" value="2"/>
</dbReference>
<comment type="catalytic activity">
    <reaction evidence="1">
        <text>ATP + protein L-histidine = ADP + protein N-phospho-L-histidine.</text>
        <dbReference type="EC" id="2.7.13.3"/>
    </reaction>
</comment>
<dbReference type="SUPFAM" id="SSF55785">
    <property type="entry name" value="PYP-like sensor domain (PAS domain)"/>
    <property type="match status" value="2"/>
</dbReference>
<dbReference type="InterPro" id="IPR011006">
    <property type="entry name" value="CheY-like_superfamily"/>
</dbReference>
<dbReference type="Pfam" id="PF00512">
    <property type="entry name" value="HisKA"/>
    <property type="match status" value="1"/>
</dbReference>
<dbReference type="InterPro" id="IPR035965">
    <property type="entry name" value="PAS-like_dom_sf"/>
</dbReference>
<dbReference type="SMART" id="SM00387">
    <property type="entry name" value="HATPase_c"/>
    <property type="match status" value="2"/>
</dbReference>
<organism evidence="10 11">
    <name type="scientific">Paraglaciecola agarilytica NO2</name>
    <dbReference type="NCBI Taxonomy" id="1125747"/>
    <lineage>
        <taxon>Bacteria</taxon>
        <taxon>Pseudomonadati</taxon>
        <taxon>Pseudomonadota</taxon>
        <taxon>Gammaproteobacteria</taxon>
        <taxon>Alteromonadales</taxon>
        <taxon>Alteromonadaceae</taxon>
        <taxon>Paraglaciecola</taxon>
    </lineage>
</organism>
<feature type="domain" description="PAC" evidence="9">
    <location>
        <begin position="85"/>
        <end position="139"/>
    </location>
</feature>
<feature type="domain" description="PAC" evidence="9">
    <location>
        <begin position="658"/>
        <end position="710"/>
    </location>
</feature>
<dbReference type="EMBL" id="BAEK01000054">
    <property type="protein sequence ID" value="GAC06216.1"/>
    <property type="molecule type" value="Genomic_DNA"/>
</dbReference>
<dbReference type="SMART" id="SM00388">
    <property type="entry name" value="HisKA"/>
    <property type="match status" value="2"/>
</dbReference>
<dbReference type="CDD" id="cd00130">
    <property type="entry name" value="PAS"/>
    <property type="match status" value="2"/>
</dbReference>
<dbReference type="SUPFAM" id="SSF47384">
    <property type="entry name" value="Homodimeric domain of signal transducing histidine kinase"/>
    <property type="match status" value="2"/>
</dbReference>
<evidence type="ECO:0000313" key="11">
    <source>
        <dbReference type="Proteomes" id="UP000008372"/>
    </source>
</evidence>
<dbReference type="PANTHER" id="PTHR43547">
    <property type="entry name" value="TWO-COMPONENT HISTIDINE KINASE"/>
    <property type="match status" value="1"/>
</dbReference>
<dbReference type="InterPro" id="IPR003661">
    <property type="entry name" value="HisK_dim/P_dom"/>
</dbReference>
<evidence type="ECO:0000256" key="1">
    <source>
        <dbReference type="ARBA" id="ARBA00000085"/>
    </source>
</evidence>
<dbReference type="SMART" id="SM00448">
    <property type="entry name" value="REC"/>
    <property type="match status" value="1"/>
</dbReference>
<dbReference type="Gene3D" id="3.30.450.20">
    <property type="entry name" value="PAS domain"/>
    <property type="match status" value="2"/>
</dbReference>
<feature type="domain" description="Histidine kinase" evidence="6">
    <location>
        <begin position="730"/>
        <end position="944"/>
    </location>
</feature>
<dbReference type="Gene3D" id="1.10.287.130">
    <property type="match status" value="2"/>
</dbReference>
<evidence type="ECO:0000256" key="5">
    <source>
        <dbReference type="SAM" id="Coils"/>
    </source>
</evidence>
<dbReference type="InterPro" id="IPR036890">
    <property type="entry name" value="HATPase_C_sf"/>
</dbReference>
<dbReference type="SUPFAM" id="SSF52172">
    <property type="entry name" value="CheY-like"/>
    <property type="match status" value="1"/>
</dbReference>
<dbReference type="SMART" id="SM00086">
    <property type="entry name" value="PAC"/>
    <property type="match status" value="2"/>
</dbReference>
<dbReference type="CDD" id="cd00082">
    <property type="entry name" value="HisKA"/>
    <property type="match status" value="2"/>
</dbReference>
<dbReference type="Gene3D" id="3.30.565.10">
    <property type="entry name" value="Histidine kinase-like ATPase, C-terminal domain"/>
    <property type="match status" value="2"/>
</dbReference>
<evidence type="ECO:0000259" key="8">
    <source>
        <dbReference type="PROSITE" id="PS50112"/>
    </source>
</evidence>
<keyword evidence="3 4" id="KW-0597">Phosphoprotein</keyword>
<dbReference type="Pfam" id="PF00072">
    <property type="entry name" value="Response_reg"/>
    <property type="match status" value="1"/>
</dbReference>
<dbReference type="CDD" id="cd17574">
    <property type="entry name" value="REC_OmpR"/>
    <property type="match status" value="1"/>
</dbReference>
<keyword evidence="5" id="KW-0175">Coiled coil</keyword>